<evidence type="ECO:0000313" key="3">
    <source>
        <dbReference type="Proteomes" id="UP001153712"/>
    </source>
</evidence>
<gene>
    <name evidence="2" type="ORF">PHYEVI_LOCUS3495</name>
</gene>
<dbReference type="EMBL" id="OU900106">
    <property type="protein sequence ID" value="CAG9857084.1"/>
    <property type="molecule type" value="Genomic_DNA"/>
</dbReference>
<sequence>MQTCSSRTQTTPTRRPQSTPRATPTRPGTDRIRQSPRRGAPERSIPAPAVAMNAVRAGTSGNDIRINIYLTLRLPEKFLGQEVIEENEEYVGLAPDGPSDCLAQVYDAVPIDRTRQSKRCGAARRVGQRPSCTARYVPSVSSRFNSSVPRSHQSCCVDERRLEEIDSVMMKECTGFDRATFEDLDDDDLGSCGRGRSCC</sequence>
<reference evidence="2" key="1">
    <citation type="submission" date="2022-01" db="EMBL/GenBank/DDBJ databases">
        <authorList>
            <person name="King R."/>
        </authorList>
    </citation>
    <scope>NUCLEOTIDE SEQUENCE</scope>
</reference>
<name>A0A9N9XK72_PHYSR</name>
<organism evidence="2 3">
    <name type="scientific">Phyllotreta striolata</name>
    <name type="common">Striped flea beetle</name>
    <name type="synonym">Crioceris striolata</name>
    <dbReference type="NCBI Taxonomy" id="444603"/>
    <lineage>
        <taxon>Eukaryota</taxon>
        <taxon>Metazoa</taxon>
        <taxon>Ecdysozoa</taxon>
        <taxon>Arthropoda</taxon>
        <taxon>Hexapoda</taxon>
        <taxon>Insecta</taxon>
        <taxon>Pterygota</taxon>
        <taxon>Neoptera</taxon>
        <taxon>Endopterygota</taxon>
        <taxon>Coleoptera</taxon>
        <taxon>Polyphaga</taxon>
        <taxon>Cucujiformia</taxon>
        <taxon>Chrysomeloidea</taxon>
        <taxon>Chrysomelidae</taxon>
        <taxon>Galerucinae</taxon>
        <taxon>Alticini</taxon>
        <taxon>Phyllotreta</taxon>
    </lineage>
</organism>
<proteinExistence type="predicted"/>
<evidence type="ECO:0000256" key="1">
    <source>
        <dbReference type="SAM" id="MobiDB-lite"/>
    </source>
</evidence>
<evidence type="ECO:0000313" key="2">
    <source>
        <dbReference type="EMBL" id="CAG9857084.1"/>
    </source>
</evidence>
<feature type="compositionally biased region" description="Low complexity" evidence="1">
    <location>
        <begin position="1"/>
        <end position="27"/>
    </location>
</feature>
<protein>
    <submittedName>
        <fullName evidence="2">Uncharacterized protein</fullName>
    </submittedName>
</protein>
<accession>A0A9N9XK72</accession>
<keyword evidence="3" id="KW-1185">Reference proteome</keyword>
<dbReference type="Proteomes" id="UP001153712">
    <property type="component" value="Chromosome 13"/>
</dbReference>
<dbReference type="AlphaFoldDB" id="A0A9N9XK72"/>
<feature type="region of interest" description="Disordered" evidence="1">
    <location>
        <begin position="1"/>
        <end position="47"/>
    </location>
</feature>